<evidence type="ECO:0000313" key="1">
    <source>
        <dbReference type="EMBL" id="TCU19135.1"/>
    </source>
</evidence>
<dbReference type="Proteomes" id="UP000294576">
    <property type="component" value="Unassembled WGS sequence"/>
</dbReference>
<comment type="caution">
    <text evidence="1">The sequence shown here is derived from an EMBL/GenBank/DDBJ whole genome shotgun (WGS) entry which is preliminary data.</text>
</comment>
<protein>
    <submittedName>
        <fullName evidence="1">Uncharacterized protein</fullName>
    </submittedName>
</protein>
<reference evidence="1 2" key="1">
    <citation type="submission" date="2019-03" db="EMBL/GenBank/DDBJ databases">
        <title>Genomic Encyclopedia of Type Strains, Phase IV (KMG-V): Genome sequencing to study the core and pangenomes of soil and plant-associated prokaryotes.</title>
        <authorList>
            <person name="Whitman W."/>
        </authorList>
    </citation>
    <scope>NUCLEOTIDE SEQUENCE [LARGE SCALE GENOMIC DNA]</scope>
    <source>
        <strain evidence="1 2">Hc14</strain>
    </source>
</reference>
<dbReference type="EMBL" id="SMBH01000002">
    <property type="protein sequence ID" value="TCU19135.1"/>
    <property type="molecule type" value="Genomic_DNA"/>
</dbReference>
<accession>A0A4V6P0W5</accession>
<gene>
    <name evidence="1" type="ORF">EV132_102364</name>
</gene>
<sequence length="127" mass="14473">MATHQIPMVWVPGFMRSPFHQKDKAVSYESSTCNSRHNNLTMGRQFANAYLVAGSISGRALLKSFRLNNTYRPRFDLCAGNAIHRDNPAPKRRYTAGKLAGQVSLMRRFLPEFLVDKNLRKYTNLPA</sequence>
<proteinExistence type="predicted"/>
<name>A0A4V6P0W5_RHISU</name>
<dbReference type="AlphaFoldDB" id="A0A4V6P0W5"/>
<organism evidence="1 2">
    <name type="scientific">Rhizobium sullae</name>
    <name type="common">Rhizobium hedysari</name>
    <dbReference type="NCBI Taxonomy" id="50338"/>
    <lineage>
        <taxon>Bacteria</taxon>
        <taxon>Pseudomonadati</taxon>
        <taxon>Pseudomonadota</taxon>
        <taxon>Alphaproteobacteria</taxon>
        <taxon>Hyphomicrobiales</taxon>
        <taxon>Rhizobiaceae</taxon>
        <taxon>Rhizobium/Agrobacterium group</taxon>
        <taxon>Rhizobium</taxon>
    </lineage>
</organism>
<evidence type="ECO:0000313" key="2">
    <source>
        <dbReference type="Proteomes" id="UP000294576"/>
    </source>
</evidence>